<feature type="transmembrane region" description="Helical" evidence="2">
    <location>
        <begin position="310"/>
        <end position="330"/>
    </location>
</feature>
<evidence type="ECO:0000259" key="3">
    <source>
        <dbReference type="PROSITE" id="PS50125"/>
    </source>
</evidence>
<reference evidence="6" key="1">
    <citation type="submission" date="2015-07" db="EMBL/GenBank/DDBJ databases">
        <authorList>
            <person name="Rodrigo-Torres Lidia"/>
            <person name="Arahal R.David."/>
        </authorList>
    </citation>
    <scope>NUCLEOTIDE SEQUENCE [LARGE SCALE GENOMIC DNA]</scope>
    <source>
        <strain evidence="6">CECT 5096</strain>
    </source>
</reference>
<dbReference type="PANTHER" id="PTHR43081">
    <property type="entry name" value="ADENYLATE CYCLASE, TERMINAL-DIFFERENTIATION SPECIFIC-RELATED"/>
    <property type="match status" value="1"/>
</dbReference>
<accession>A0A0M6ZF78</accession>
<dbReference type="PROSITE" id="PS50885">
    <property type="entry name" value="HAMP"/>
    <property type="match status" value="1"/>
</dbReference>
<dbReference type="OrthoDB" id="9789782at2"/>
<protein>
    <submittedName>
        <fullName evidence="5">Adenylate cyclase 2</fullName>
        <ecNumber evidence="5">4.6.1.1</ecNumber>
    </submittedName>
</protein>
<dbReference type="GO" id="GO:0016020">
    <property type="term" value="C:membrane"/>
    <property type="evidence" value="ECO:0007669"/>
    <property type="project" value="InterPro"/>
</dbReference>
<dbReference type="InterPro" id="IPR029787">
    <property type="entry name" value="Nucleotide_cyclase"/>
</dbReference>
<keyword evidence="5" id="KW-0456">Lyase</keyword>
<dbReference type="Proteomes" id="UP000049983">
    <property type="component" value="Unassembled WGS sequence"/>
</dbReference>
<dbReference type="PANTHER" id="PTHR43081:SF1">
    <property type="entry name" value="ADENYLATE CYCLASE, TERMINAL-DIFFERENTIATION SPECIFIC"/>
    <property type="match status" value="1"/>
</dbReference>
<feature type="domain" description="Guanylate cyclase" evidence="3">
    <location>
        <begin position="412"/>
        <end position="537"/>
    </location>
</feature>
<dbReference type="InterPro" id="IPR001054">
    <property type="entry name" value="A/G_cyclase"/>
</dbReference>
<dbReference type="PROSITE" id="PS50125">
    <property type="entry name" value="GUANYLATE_CYCLASE_2"/>
    <property type="match status" value="1"/>
</dbReference>
<evidence type="ECO:0000259" key="4">
    <source>
        <dbReference type="PROSITE" id="PS50885"/>
    </source>
</evidence>
<keyword evidence="2" id="KW-0812">Transmembrane</keyword>
<evidence type="ECO:0000313" key="5">
    <source>
        <dbReference type="EMBL" id="CTQ72425.1"/>
    </source>
</evidence>
<feature type="transmembrane region" description="Helical" evidence="2">
    <location>
        <begin position="42"/>
        <end position="68"/>
    </location>
</feature>
<dbReference type="SMART" id="SM00044">
    <property type="entry name" value="CYCc"/>
    <property type="match status" value="1"/>
</dbReference>
<keyword evidence="2" id="KW-0472">Membrane</keyword>
<dbReference type="SUPFAM" id="SSF55073">
    <property type="entry name" value="Nucleotide cyclase"/>
    <property type="match status" value="1"/>
</dbReference>
<dbReference type="RefSeq" id="WP_055111020.1">
    <property type="nucleotide sequence ID" value="NZ_CXWA01000006.1"/>
</dbReference>
<keyword evidence="6" id="KW-1185">Reference proteome</keyword>
<dbReference type="Gene3D" id="3.30.70.1230">
    <property type="entry name" value="Nucleotide cyclase"/>
    <property type="match status" value="1"/>
</dbReference>
<gene>
    <name evidence="5" type="primary">cyaB_3</name>
    <name evidence="5" type="ORF">LA5096_03233</name>
</gene>
<keyword evidence="2" id="KW-1133">Transmembrane helix</keyword>
<evidence type="ECO:0000256" key="1">
    <source>
        <dbReference type="SAM" id="MobiDB-lite"/>
    </source>
</evidence>
<dbReference type="GO" id="GO:0035556">
    <property type="term" value="P:intracellular signal transduction"/>
    <property type="evidence" value="ECO:0007669"/>
    <property type="project" value="InterPro"/>
</dbReference>
<name>A0A0M6ZF78_9HYPH</name>
<dbReference type="GO" id="GO:0004016">
    <property type="term" value="F:adenylate cyclase activity"/>
    <property type="evidence" value="ECO:0007669"/>
    <property type="project" value="UniProtKB-EC"/>
</dbReference>
<sequence>MQQDILPPGDSSSGRGKALEKSGVDQPDSDAVMETDRNRFRLPVGIALGLVFSLLLVVICGIIISYMASADRRIAGRLLDEQALAVLKGNEATLKQFFQKQEQFLRSIAVHASASGEQFGDADLAPYLRLLPDGAMLELGQTGLSETPGDEKPIVAWAPFRYKEGFSTAVLVAELGLGDTRSLFAFYPQPVFAGIADQMSWEGRQKVFLLESRDKAIVVEGVPENDFASRPQSPLPDLADLKNTPLHLIWKDQQQAHNMGGEVDGRVFPGERGMFTAIFSKVDEGPAEGWIVGTLYQADQFGAALDQTRIVLYAAIVALFVGALLSFMVGRMLGRPLRRLAHSAAELRQLNFEAAERLPRSRLAELDHVNQAFNGSVGALNAFARYVPRQLVSRLIEEGMTSARNIELREMTIVFADLAGFTGLASHLSAEETASYLNGYFETVSDAIAESQGTIDKFLGDGVMAFWGAPSDQPDHAAMAIKAVKSLAERINQSPDIDLRVRIGVHTGKVVVGDIGTSSRMNYTVIGDAVNVAARLQEYGKLVDPDAKVIALASAQTMAHLPEGASTTSLGPVQLRGRDDPLSVFRIA</sequence>
<dbReference type="InterPro" id="IPR050697">
    <property type="entry name" value="Adenylyl/Guanylyl_Cyclase_3/4"/>
</dbReference>
<dbReference type="CDD" id="cd07302">
    <property type="entry name" value="CHD"/>
    <property type="match status" value="1"/>
</dbReference>
<dbReference type="EC" id="4.6.1.1" evidence="5"/>
<feature type="domain" description="HAMP" evidence="4">
    <location>
        <begin position="331"/>
        <end position="385"/>
    </location>
</feature>
<dbReference type="EMBL" id="CXWC01000011">
    <property type="protein sequence ID" value="CTQ72425.1"/>
    <property type="molecule type" value="Genomic_DNA"/>
</dbReference>
<dbReference type="AlphaFoldDB" id="A0A0M6ZF78"/>
<dbReference type="GO" id="GO:0006171">
    <property type="term" value="P:cAMP biosynthetic process"/>
    <property type="evidence" value="ECO:0007669"/>
    <property type="project" value="TreeGrafter"/>
</dbReference>
<evidence type="ECO:0000256" key="2">
    <source>
        <dbReference type="SAM" id="Phobius"/>
    </source>
</evidence>
<dbReference type="STRING" id="311410.LA5095_00092"/>
<evidence type="ECO:0000313" key="6">
    <source>
        <dbReference type="Proteomes" id="UP000049983"/>
    </source>
</evidence>
<dbReference type="Gene3D" id="6.10.340.10">
    <property type="match status" value="1"/>
</dbReference>
<dbReference type="Pfam" id="PF00211">
    <property type="entry name" value="Guanylate_cyc"/>
    <property type="match status" value="1"/>
</dbReference>
<feature type="region of interest" description="Disordered" evidence="1">
    <location>
        <begin position="1"/>
        <end position="32"/>
    </location>
</feature>
<dbReference type="GeneID" id="97670583"/>
<dbReference type="InterPro" id="IPR003660">
    <property type="entry name" value="HAMP_dom"/>
</dbReference>
<organism evidence="5 6">
    <name type="scientific">Roseibium album</name>
    <dbReference type="NCBI Taxonomy" id="311410"/>
    <lineage>
        <taxon>Bacteria</taxon>
        <taxon>Pseudomonadati</taxon>
        <taxon>Pseudomonadota</taxon>
        <taxon>Alphaproteobacteria</taxon>
        <taxon>Hyphomicrobiales</taxon>
        <taxon>Stappiaceae</taxon>
        <taxon>Roseibium</taxon>
    </lineage>
</organism>
<proteinExistence type="predicted"/>